<name>A0AA96V6N2_9EURY</name>
<proteinExistence type="predicted"/>
<dbReference type="EMBL" id="CP131061">
    <property type="protein sequence ID" value="WNY26505.1"/>
    <property type="molecule type" value="Genomic_DNA"/>
</dbReference>
<dbReference type="Pfam" id="PF21805">
    <property type="entry name" value="Imm5_like"/>
    <property type="match status" value="1"/>
</dbReference>
<evidence type="ECO:0000313" key="3">
    <source>
        <dbReference type="Proteomes" id="UP001304970"/>
    </source>
</evidence>
<organism evidence="2 3">
    <name type="scientific">Methanolapillus ohkumae</name>
    <dbReference type="NCBI Taxonomy" id="3028298"/>
    <lineage>
        <taxon>Archaea</taxon>
        <taxon>Methanobacteriati</taxon>
        <taxon>Methanobacteriota</taxon>
        <taxon>Stenosarchaea group</taxon>
        <taxon>Methanomicrobia</taxon>
        <taxon>Methanosarcinales</taxon>
        <taxon>Methanosarcinaceae</taxon>
        <taxon>Methanolapillus</taxon>
    </lineage>
</organism>
<gene>
    <name evidence="2" type="ORF">MsAm2_02670</name>
</gene>
<accession>A0AA96V6N2</accession>
<dbReference type="GeneID" id="89227667"/>
<sequence>MVSMKKLLFTRESACIQPIRELIEQQNHRTLVLWALDSASFALNIFESRSDDLRPRQAVEAAGLWASGSIKMPDAKKAILACHKAATESGSDPVTEAAARAVGHAAATVHVETHALGLVFYGLTAAAYAKCPYTMPNDAEALVADELDWFYERLTYWEIHAEDKKRSWAPFLLKDSPNKEKLFRQKQEQKMKNKV</sequence>
<dbReference type="Proteomes" id="UP001304970">
    <property type="component" value="Chromosome"/>
</dbReference>
<protein>
    <recommendedName>
        <fullName evidence="1">Imm-5-like domain-containing protein</fullName>
    </recommendedName>
</protein>
<feature type="domain" description="Imm-5-like" evidence="1">
    <location>
        <begin position="22"/>
        <end position="151"/>
    </location>
</feature>
<keyword evidence="3" id="KW-1185">Reference proteome</keyword>
<evidence type="ECO:0000259" key="1">
    <source>
        <dbReference type="Pfam" id="PF21805"/>
    </source>
</evidence>
<dbReference type="InterPro" id="IPR048667">
    <property type="entry name" value="Imm5-like"/>
</dbReference>
<dbReference type="AlphaFoldDB" id="A0AA96V6N2"/>
<evidence type="ECO:0000313" key="2">
    <source>
        <dbReference type="EMBL" id="WNY26505.1"/>
    </source>
</evidence>
<dbReference type="RefSeq" id="WP_338098032.1">
    <property type="nucleotide sequence ID" value="NZ_CP131061.1"/>
</dbReference>
<reference evidence="2 3" key="1">
    <citation type="submission" date="2023-07" db="EMBL/GenBank/DDBJ databases">
        <title>Closed genome sequence of Methanosarcinaceae archaeon Am2.</title>
        <authorList>
            <person name="Poehlein A."/>
            <person name="Protasov E."/>
            <person name="Platt K."/>
            <person name="Reeh H."/>
            <person name="Daniel R."/>
            <person name="Brune A."/>
        </authorList>
    </citation>
    <scope>NUCLEOTIDE SEQUENCE [LARGE SCALE GENOMIC DNA]</scope>
    <source>
        <strain evidence="2 3">Am2</strain>
    </source>
</reference>